<keyword evidence="2" id="KW-1185">Reference proteome</keyword>
<proteinExistence type="predicted"/>
<protein>
    <submittedName>
        <fullName evidence="1">Uncharacterized protein</fullName>
    </submittedName>
</protein>
<dbReference type="AlphaFoldDB" id="A0A2G2VSI4"/>
<dbReference type="EMBL" id="MLFT02000010">
    <property type="protein sequence ID" value="PHT35940.1"/>
    <property type="molecule type" value="Genomic_DNA"/>
</dbReference>
<accession>A0A2G2VSI4</accession>
<gene>
    <name evidence="1" type="ORF">CQW23_23640</name>
</gene>
<dbReference type="Proteomes" id="UP000224567">
    <property type="component" value="Unassembled WGS sequence"/>
</dbReference>
<organism evidence="1 2">
    <name type="scientific">Capsicum baccatum</name>
    <name type="common">Peruvian pepper</name>
    <dbReference type="NCBI Taxonomy" id="33114"/>
    <lineage>
        <taxon>Eukaryota</taxon>
        <taxon>Viridiplantae</taxon>
        <taxon>Streptophyta</taxon>
        <taxon>Embryophyta</taxon>
        <taxon>Tracheophyta</taxon>
        <taxon>Spermatophyta</taxon>
        <taxon>Magnoliopsida</taxon>
        <taxon>eudicotyledons</taxon>
        <taxon>Gunneridae</taxon>
        <taxon>Pentapetalae</taxon>
        <taxon>asterids</taxon>
        <taxon>lamiids</taxon>
        <taxon>Solanales</taxon>
        <taxon>Solanaceae</taxon>
        <taxon>Solanoideae</taxon>
        <taxon>Capsiceae</taxon>
        <taxon>Capsicum</taxon>
    </lineage>
</organism>
<reference evidence="1 2" key="1">
    <citation type="journal article" date="2017" name="Genome Biol.">
        <title>New reference genome sequences of hot pepper reveal the massive evolution of plant disease-resistance genes by retroduplication.</title>
        <authorList>
            <person name="Kim S."/>
            <person name="Park J."/>
            <person name="Yeom S.I."/>
            <person name="Kim Y.M."/>
            <person name="Seo E."/>
            <person name="Kim K.T."/>
            <person name="Kim M.S."/>
            <person name="Lee J.M."/>
            <person name="Cheong K."/>
            <person name="Shin H.S."/>
            <person name="Kim S.B."/>
            <person name="Han K."/>
            <person name="Lee J."/>
            <person name="Park M."/>
            <person name="Lee H.A."/>
            <person name="Lee H.Y."/>
            <person name="Lee Y."/>
            <person name="Oh S."/>
            <person name="Lee J.H."/>
            <person name="Choi E."/>
            <person name="Choi E."/>
            <person name="Lee S.E."/>
            <person name="Jeon J."/>
            <person name="Kim H."/>
            <person name="Choi G."/>
            <person name="Song H."/>
            <person name="Lee J."/>
            <person name="Lee S.C."/>
            <person name="Kwon J.K."/>
            <person name="Lee H.Y."/>
            <person name="Koo N."/>
            <person name="Hong Y."/>
            <person name="Kim R.W."/>
            <person name="Kang W.H."/>
            <person name="Huh J.H."/>
            <person name="Kang B.C."/>
            <person name="Yang T.J."/>
            <person name="Lee Y.H."/>
            <person name="Bennetzen J.L."/>
            <person name="Choi D."/>
        </authorList>
    </citation>
    <scope>NUCLEOTIDE SEQUENCE [LARGE SCALE GENOMIC DNA]</scope>
    <source>
        <strain evidence="2">cv. PBC81</strain>
    </source>
</reference>
<sequence length="117" mass="12725">MSRRGVMSDQKMFLAVLSVVIGLDNVVTLVNLVTLAMKMEYSEDDVETAILNAFTRVRNLDMALSVESLELMAQMHILGNIPSDSSLTSALLACANIGDVEVQGTDTFSFIQSRVPV</sequence>
<name>A0A2G2VSI4_CAPBA</name>
<comment type="caution">
    <text evidence="1">The sequence shown here is derived from an EMBL/GenBank/DDBJ whole genome shotgun (WGS) entry which is preliminary data.</text>
</comment>
<evidence type="ECO:0000313" key="1">
    <source>
        <dbReference type="EMBL" id="PHT35940.1"/>
    </source>
</evidence>
<evidence type="ECO:0000313" key="2">
    <source>
        <dbReference type="Proteomes" id="UP000224567"/>
    </source>
</evidence>
<reference evidence="2" key="2">
    <citation type="journal article" date="2017" name="J. Anim. Genet.">
        <title>Multiple reference genome sequences of hot pepper reveal the massive evolution of plant disease resistance genes by retroduplication.</title>
        <authorList>
            <person name="Kim S."/>
            <person name="Park J."/>
            <person name="Yeom S.-I."/>
            <person name="Kim Y.-M."/>
            <person name="Seo E."/>
            <person name="Kim K.-T."/>
            <person name="Kim M.-S."/>
            <person name="Lee J.M."/>
            <person name="Cheong K."/>
            <person name="Shin H.-S."/>
            <person name="Kim S.-B."/>
            <person name="Han K."/>
            <person name="Lee J."/>
            <person name="Park M."/>
            <person name="Lee H.-A."/>
            <person name="Lee H.-Y."/>
            <person name="Lee Y."/>
            <person name="Oh S."/>
            <person name="Lee J.H."/>
            <person name="Choi E."/>
            <person name="Choi E."/>
            <person name="Lee S.E."/>
            <person name="Jeon J."/>
            <person name="Kim H."/>
            <person name="Choi G."/>
            <person name="Song H."/>
            <person name="Lee J."/>
            <person name="Lee S.-C."/>
            <person name="Kwon J.-K."/>
            <person name="Lee H.-Y."/>
            <person name="Koo N."/>
            <person name="Hong Y."/>
            <person name="Kim R.W."/>
            <person name="Kang W.-H."/>
            <person name="Huh J.H."/>
            <person name="Kang B.-C."/>
            <person name="Yang T.-J."/>
            <person name="Lee Y.-H."/>
            <person name="Bennetzen J.L."/>
            <person name="Choi D."/>
        </authorList>
    </citation>
    <scope>NUCLEOTIDE SEQUENCE [LARGE SCALE GENOMIC DNA]</scope>
    <source>
        <strain evidence="2">cv. PBC81</strain>
    </source>
</reference>